<reference evidence="15 16" key="1">
    <citation type="submission" date="2020-08" db="EMBL/GenBank/DDBJ databases">
        <title>Cohnella phylogeny.</title>
        <authorList>
            <person name="Dunlap C."/>
        </authorList>
    </citation>
    <scope>NUCLEOTIDE SEQUENCE [LARGE SCALE GENOMIC DNA]</scope>
    <source>
        <strain evidence="15 16">DSM 28246</strain>
    </source>
</reference>
<keyword evidence="12" id="KW-1015">Disulfide bond</keyword>
<evidence type="ECO:0000256" key="1">
    <source>
        <dbReference type="ARBA" id="ARBA00004323"/>
    </source>
</evidence>
<dbReference type="GO" id="GO:0015012">
    <property type="term" value="P:heparan sulfate proteoglycan biosynthetic process"/>
    <property type="evidence" value="ECO:0007669"/>
    <property type="project" value="TreeGrafter"/>
</dbReference>
<evidence type="ECO:0000256" key="2">
    <source>
        <dbReference type="ARBA" id="ARBA00004648"/>
    </source>
</evidence>
<dbReference type="PANTHER" id="PTHR46025">
    <property type="entry name" value="XYLOSYLTRANSFERASE OXT"/>
    <property type="match status" value="1"/>
</dbReference>
<keyword evidence="10" id="KW-0333">Golgi apparatus</keyword>
<evidence type="ECO:0000256" key="4">
    <source>
        <dbReference type="ARBA" id="ARBA00022679"/>
    </source>
</evidence>
<keyword evidence="16" id="KW-1185">Reference proteome</keyword>
<comment type="subcellular location">
    <subcellularLocation>
        <location evidence="2">Endoplasmic reticulum membrane</location>
        <topology evidence="2">Single-pass type II membrane protein</topology>
    </subcellularLocation>
    <subcellularLocation>
        <location evidence="1">Golgi apparatus membrane</location>
        <topology evidence="1">Single-pass type II membrane protein</topology>
    </subcellularLocation>
</comment>
<keyword evidence="4" id="KW-0808">Transferase</keyword>
<keyword evidence="8" id="KW-0735">Signal-anchor</keyword>
<comment type="caution">
    <text evidence="15">The sequence shown here is derived from an EMBL/GenBank/DDBJ whole genome shotgun (WGS) entry which is preliminary data.</text>
</comment>
<name>A0A7X0RQB2_9BACL</name>
<gene>
    <name evidence="15" type="ORF">H7C19_12505</name>
</gene>
<proteinExistence type="predicted"/>
<evidence type="ECO:0000256" key="3">
    <source>
        <dbReference type="ARBA" id="ARBA00022676"/>
    </source>
</evidence>
<evidence type="ECO:0000256" key="7">
    <source>
        <dbReference type="ARBA" id="ARBA00022824"/>
    </source>
</evidence>
<accession>A0A7X0RQB2</accession>
<dbReference type="RefSeq" id="WP_185142983.1">
    <property type="nucleotide sequence ID" value="NZ_JACJVP010000021.1"/>
</dbReference>
<keyword evidence="9" id="KW-1133">Transmembrane helix</keyword>
<organism evidence="15 16">
    <name type="scientific">Cohnella nanjingensis</name>
    <dbReference type="NCBI Taxonomy" id="1387779"/>
    <lineage>
        <taxon>Bacteria</taxon>
        <taxon>Bacillati</taxon>
        <taxon>Bacillota</taxon>
        <taxon>Bacilli</taxon>
        <taxon>Bacillales</taxon>
        <taxon>Paenibacillaceae</taxon>
        <taxon>Cohnella</taxon>
    </lineage>
</organism>
<dbReference type="AlphaFoldDB" id="A0A7X0RQB2"/>
<evidence type="ECO:0000256" key="11">
    <source>
        <dbReference type="ARBA" id="ARBA00023136"/>
    </source>
</evidence>
<dbReference type="EMBL" id="JACJVP010000021">
    <property type="protein sequence ID" value="MBB6671503.1"/>
    <property type="molecule type" value="Genomic_DNA"/>
</dbReference>
<evidence type="ECO:0000256" key="10">
    <source>
        <dbReference type="ARBA" id="ARBA00023034"/>
    </source>
</evidence>
<keyword evidence="11" id="KW-0472">Membrane</keyword>
<dbReference type="GO" id="GO:0030158">
    <property type="term" value="F:protein xylosyltransferase activity"/>
    <property type="evidence" value="ECO:0007669"/>
    <property type="project" value="InterPro"/>
</dbReference>
<keyword evidence="13" id="KW-0325">Glycoprotein</keyword>
<evidence type="ECO:0000256" key="5">
    <source>
        <dbReference type="ARBA" id="ARBA00022692"/>
    </source>
</evidence>
<evidence type="ECO:0000256" key="9">
    <source>
        <dbReference type="ARBA" id="ARBA00022989"/>
    </source>
</evidence>
<keyword evidence="5" id="KW-0812">Transmembrane</keyword>
<evidence type="ECO:0000313" key="15">
    <source>
        <dbReference type="EMBL" id="MBB6671503.1"/>
    </source>
</evidence>
<dbReference type="InterPro" id="IPR043538">
    <property type="entry name" value="XYLT"/>
</dbReference>
<evidence type="ECO:0000313" key="16">
    <source>
        <dbReference type="Proteomes" id="UP000547209"/>
    </source>
</evidence>
<evidence type="ECO:0000256" key="12">
    <source>
        <dbReference type="ARBA" id="ARBA00023157"/>
    </source>
</evidence>
<evidence type="ECO:0000256" key="14">
    <source>
        <dbReference type="ARBA" id="ARBA00042865"/>
    </source>
</evidence>
<dbReference type="GO" id="GO:0046872">
    <property type="term" value="F:metal ion binding"/>
    <property type="evidence" value="ECO:0007669"/>
    <property type="project" value="UniProtKB-KW"/>
</dbReference>
<evidence type="ECO:0000256" key="8">
    <source>
        <dbReference type="ARBA" id="ARBA00022968"/>
    </source>
</evidence>
<sequence length="277" mass="32302">MKIAYFIMAHQNMSQLFRTINAIYDPWNVYLLHIDVKAGDSYKQTVEQAFANFGNITVMDPRDITWGTWTQVEIQLQAITDLLSNHAWDYFINLSGVDYPLKSQAYIKEYLRVNPSNYLHVLDEPKGHRYATERFTYTQDEAGNLVRGEEKPMFAESFPGMESHFGSGWFMLTRSFCEYLVTDSQPRRMADYYRYCLMSDETYFQTVMMNSGGAFPHFKHNLRYIVMDQTGQFTLNASVLDPSHEEKMLGSGLLFARKVDCTLHPEMVNRIDQVLFE</sequence>
<dbReference type="Pfam" id="PF02485">
    <property type="entry name" value="Branch"/>
    <property type="match status" value="1"/>
</dbReference>
<dbReference type="GO" id="GO:0016020">
    <property type="term" value="C:membrane"/>
    <property type="evidence" value="ECO:0007669"/>
    <property type="project" value="InterPro"/>
</dbReference>
<dbReference type="Proteomes" id="UP000547209">
    <property type="component" value="Unassembled WGS sequence"/>
</dbReference>
<keyword evidence="7" id="KW-0256">Endoplasmic reticulum</keyword>
<evidence type="ECO:0000256" key="6">
    <source>
        <dbReference type="ARBA" id="ARBA00022723"/>
    </source>
</evidence>
<protein>
    <recommendedName>
        <fullName evidence="14">Peptide O-xylosyltransferase</fullName>
    </recommendedName>
</protein>
<dbReference type="PANTHER" id="PTHR46025:SF3">
    <property type="entry name" value="XYLOSYLTRANSFERASE OXT"/>
    <property type="match status" value="1"/>
</dbReference>
<evidence type="ECO:0000256" key="13">
    <source>
        <dbReference type="ARBA" id="ARBA00023180"/>
    </source>
</evidence>
<keyword evidence="6" id="KW-0479">Metal-binding</keyword>
<dbReference type="InterPro" id="IPR003406">
    <property type="entry name" value="Glyco_trans_14"/>
</dbReference>
<dbReference type="GO" id="GO:0050650">
    <property type="term" value="P:chondroitin sulfate proteoglycan biosynthetic process"/>
    <property type="evidence" value="ECO:0007669"/>
    <property type="project" value="TreeGrafter"/>
</dbReference>
<keyword evidence="3" id="KW-0328">Glycosyltransferase</keyword>